<keyword evidence="1" id="KW-0175">Coiled coil</keyword>
<name>A0AAW0DFG7_9AGAR</name>
<accession>A0AAW0DFG7</accession>
<keyword evidence="3" id="KW-1185">Reference proteome</keyword>
<evidence type="ECO:0000313" key="2">
    <source>
        <dbReference type="EMBL" id="KAK7049630.1"/>
    </source>
</evidence>
<gene>
    <name evidence="2" type="ORF">VNI00_005661</name>
</gene>
<dbReference type="EMBL" id="JAYKXP010000016">
    <property type="protein sequence ID" value="KAK7049630.1"/>
    <property type="molecule type" value="Genomic_DNA"/>
</dbReference>
<feature type="coiled-coil region" evidence="1">
    <location>
        <begin position="208"/>
        <end position="235"/>
    </location>
</feature>
<reference evidence="2 3" key="1">
    <citation type="submission" date="2024-01" db="EMBL/GenBank/DDBJ databases">
        <title>A draft genome for a cacao thread blight-causing isolate of Paramarasmius palmivorus.</title>
        <authorList>
            <person name="Baruah I.K."/>
            <person name="Bukari Y."/>
            <person name="Amoako-Attah I."/>
            <person name="Meinhardt L.W."/>
            <person name="Bailey B.A."/>
            <person name="Cohen S.P."/>
        </authorList>
    </citation>
    <scope>NUCLEOTIDE SEQUENCE [LARGE SCALE GENOMIC DNA]</scope>
    <source>
        <strain evidence="2 3">GH-12</strain>
    </source>
</reference>
<protein>
    <submittedName>
        <fullName evidence="2">Uncharacterized protein</fullName>
    </submittedName>
</protein>
<sequence length="344" mass="38119">MALDAMKQHPELLREEEKGTLGPVVIWVGFKPGSTSPETAHDVSQQVLALLRTNGVDDVVVEWREAEPRLAGFPLLHHVGTGNSTHHVRHFLTALLGVPLATEEMEDSQGILTLWFHENRDKNGDPSNKVYGVSNCHVLCKDTTVKYEHKVGAAKNLVRVCSMRRFRRGLDDITTAVSDHSILATYWAGDIAKLQAKQEQDPETGREVRRLKRNLEQEDEAIADLEALHDEVTKHWSDITLRRNIGYVQYAPAIRVNQGGTSYTSDWAAFVAAEAKVKDQFEGNVVDLGSKYSLQAFSKMFNPVAGGATTFKFPAERKLRIEGRATEGDLASPLKAIQAPLSGT</sequence>
<evidence type="ECO:0000313" key="3">
    <source>
        <dbReference type="Proteomes" id="UP001383192"/>
    </source>
</evidence>
<dbReference type="Proteomes" id="UP001383192">
    <property type="component" value="Unassembled WGS sequence"/>
</dbReference>
<organism evidence="2 3">
    <name type="scientific">Paramarasmius palmivorus</name>
    <dbReference type="NCBI Taxonomy" id="297713"/>
    <lineage>
        <taxon>Eukaryota</taxon>
        <taxon>Fungi</taxon>
        <taxon>Dikarya</taxon>
        <taxon>Basidiomycota</taxon>
        <taxon>Agaricomycotina</taxon>
        <taxon>Agaricomycetes</taxon>
        <taxon>Agaricomycetidae</taxon>
        <taxon>Agaricales</taxon>
        <taxon>Marasmiineae</taxon>
        <taxon>Marasmiaceae</taxon>
        <taxon>Paramarasmius</taxon>
    </lineage>
</organism>
<dbReference type="AlphaFoldDB" id="A0AAW0DFG7"/>
<comment type="caution">
    <text evidence="2">The sequence shown here is derived from an EMBL/GenBank/DDBJ whole genome shotgun (WGS) entry which is preliminary data.</text>
</comment>
<evidence type="ECO:0000256" key="1">
    <source>
        <dbReference type="SAM" id="Coils"/>
    </source>
</evidence>
<proteinExistence type="predicted"/>